<proteinExistence type="predicted"/>
<evidence type="ECO:0000313" key="1">
    <source>
        <dbReference type="EMBL" id="BAT82238.1"/>
    </source>
</evidence>
<dbReference type="Proteomes" id="UP000291084">
    <property type="component" value="Chromosome 3"/>
</dbReference>
<organism evidence="1 2">
    <name type="scientific">Vigna angularis var. angularis</name>
    <dbReference type="NCBI Taxonomy" id="157739"/>
    <lineage>
        <taxon>Eukaryota</taxon>
        <taxon>Viridiplantae</taxon>
        <taxon>Streptophyta</taxon>
        <taxon>Embryophyta</taxon>
        <taxon>Tracheophyta</taxon>
        <taxon>Spermatophyta</taxon>
        <taxon>Magnoliopsida</taxon>
        <taxon>eudicotyledons</taxon>
        <taxon>Gunneridae</taxon>
        <taxon>Pentapetalae</taxon>
        <taxon>rosids</taxon>
        <taxon>fabids</taxon>
        <taxon>Fabales</taxon>
        <taxon>Fabaceae</taxon>
        <taxon>Papilionoideae</taxon>
        <taxon>50 kb inversion clade</taxon>
        <taxon>NPAAA clade</taxon>
        <taxon>indigoferoid/millettioid clade</taxon>
        <taxon>Phaseoleae</taxon>
        <taxon>Vigna</taxon>
    </lineage>
</organism>
<sequence>MDMELVTLLSNLSVSFSRVESYGHTTNTLFLLFRKTCWALLPSPPQMFPTPSHYFFIPKIPYTSPIILLQRA</sequence>
<gene>
    <name evidence="1" type="primary">Vigan.03G221900</name>
    <name evidence="1" type="ORF">VIGAN_03221900</name>
</gene>
<name>A0A0S3RNS5_PHAAN</name>
<keyword evidence="2" id="KW-1185">Reference proteome</keyword>
<accession>A0A0S3RNS5</accession>
<dbReference type="EMBL" id="AP015036">
    <property type="protein sequence ID" value="BAT82238.1"/>
    <property type="molecule type" value="Genomic_DNA"/>
</dbReference>
<protein>
    <submittedName>
        <fullName evidence="1">Uncharacterized protein</fullName>
    </submittedName>
</protein>
<evidence type="ECO:0000313" key="2">
    <source>
        <dbReference type="Proteomes" id="UP000291084"/>
    </source>
</evidence>
<reference evidence="1 2" key="1">
    <citation type="journal article" date="2015" name="Sci. Rep.">
        <title>The power of single molecule real-time sequencing technology in the de novo assembly of a eukaryotic genome.</title>
        <authorList>
            <person name="Sakai H."/>
            <person name="Naito K."/>
            <person name="Ogiso-Tanaka E."/>
            <person name="Takahashi Y."/>
            <person name="Iseki K."/>
            <person name="Muto C."/>
            <person name="Satou K."/>
            <person name="Teruya K."/>
            <person name="Shiroma A."/>
            <person name="Shimoji M."/>
            <person name="Hirano T."/>
            <person name="Itoh T."/>
            <person name="Kaga A."/>
            <person name="Tomooka N."/>
        </authorList>
    </citation>
    <scope>NUCLEOTIDE SEQUENCE [LARGE SCALE GENOMIC DNA]</scope>
    <source>
        <strain evidence="2">cv. Shumari</strain>
    </source>
</reference>
<dbReference type="AlphaFoldDB" id="A0A0S3RNS5"/>